<sequence length="173" mass="19993">MSTNWYPHFQDNNEIKDVYIQAAGKKDAASSGDLMANLFQVNWNTNSRHAFIYWINGTIATRNPPDRVRQVVQLEQANNAGYFYQPFPIAKPMGQGTASQNDQYYLGKLTRQQRDRVLFLAQRVPFNPHSRTNGCRVWLRDLLQLMVIEGIIAQQVFDHVCRDIPLPERKPEA</sequence>
<dbReference type="Proteomes" id="UP000284706">
    <property type="component" value="Unassembled WGS sequence"/>
</dbReference>
<dbReference type="OrthoDB" id="3235294at2759"/>
<dbReference type="EMBL" id="NHYE01005404">
    <property type="protein sequence ID" value="PPQ73456.1"/>
    <property type="molecule type" value="Genomic_DNA"/>
</dbReference>
<organism evidence="1 2">
    <name type="scientific">Gymnopilus dilepis</name>
    <dbReference type="NCBI Taxonomy" id="231916"/>
    <lineage>
        <taxon>Eukaryota</taxon>
        <taxon>Fungi</taxon>
        <taxon>Dikarya</taxon>
        <taxon>Basidiomycota</taxon>
        <taxon>Agaricomycotina</taxon>
        <taxon>Agaricomycetes</taxon>
        <taxon>Agaricomycetidae</taxon>
        <taxon>Agaricales</taxon>
        <taxon>Agaricineae</taxon>
        <taxon>Hymenogastraceae</taxon>
        <taxon>Gymnopilus</taxon>
    </lineage>
</organism>
<evidence type="ECO:0000313" key="2">
    <source>
        <dbReference type="Proteomes" id="UP000284706"/>
    </source>
</evidence>
<dbReference type="AlphaFoldDB" id="A0A409W4M9"/>
<evidence type="ECO:0000313" key="1">
    <source>
        <dbReference type="EMBL" id="PPQ73456.1"/>
    </source>
</evidence>
<dbReference type="InParanoid" id="A0A409W4M9"/>
<proteinExistence type="predicted"/>
<protein>
    <submittedName>
        <fullName evidence="1">Uncharacterized protein</fullName>
    </submittedName>
</protein>
<name>A0A409W4M9_9AGAR</name>
<gene>
    <name evidence="1" type="ORF">CVT26_010205</name>
</gene>
<dbReference type="STRING" id="231916.A0A409W4M9"/>
<reference evidence="1 2" key="1">
    <citation type="journal article" date="2018" name="Evol. Lett.">
        <title>Horizontal gene cluster transfer increased hallucinogenic mushroom diversity.</title>
        <authorList>
            <person name="Reynolds H.T."/>
            <person name="Vijayakumar V."/>
            <person name="Gluck-Thaler E."/>
            <person name="Korotkin H.B."/>
            <person name="Matheny P.B."/>
            <person name="Slot J.C."/>
        </authorList>
    </citation>
    <scope>NUCLEOTIDE SEQUENCE [LARGE SCALE GENOMIC DNA]</scope>
    <source>
        <strain evidence="1 2">SRW20</strain>
    </source>
</reference>
<keyword evidence="2" id="KW-1185">Reference proteome</keyword>
<accession>A0A409W4M9</accession>
<comment type="caution">
    <text evidence="1">The sequence shown here is derived from an EMBL/GenBank/DDBJ whole genome shotgun (WGS) entry which is preliminary data.</text>
</comment>